<feature type="region of interest" description="Disordered" evidence="1">
    <location>
        <begin position="1"/>
        <end position="36"/>
    </location>
</feature>
<dbReference type="RefSeq" id="WP_106087896.1">
    <property type="nucleotide sequence ID" value="NZ_PVNL01000021.1"/>
</dbReference>
<dbReference type="OrthoDB" id="5524588at2"/>
<feature type="compositionally biased region" description="Basic and acidic residues" evidence="1">
    <location>
        <begin position="130"/>
        <end position="144"/>
    </location>
</feature>
<reference evidence="2 3" key="1">
    <citation type="submission" date="2018-03" db="EMBL/GenBank/DDBJ databases">
        <title>Draft Genome Sequences of the Obligatory Marine Myxobacteria Enhygromyxa salina SWB007.</title>
        <authorList>
            <person name="Poehlein A."/>
            <person name="Moghaddam J.A."/>
            <person name="Harms H."/>
            <person name="Alanjari M."/>
            <person name="Koenig G.M."/>
            <person name="Daniel R."/>
            <person name="Schaeberle T.F."/>
        </authorList>
    </citation>
    <scope>NUCLEOTIDE SEQUENCE [LARGE SCALE GENOMIC DNA]</scope>
    <source>
        <strain evidence="2 3">SWB007</strain>
    </source>
</reference>
<evidence type="ECO:0000313" key="3">
    <source>
        <dbReference type="Proteomes" id="UP000238823"/>
    </source>
</evidence>
<dbReference type="AlphaFoldDB" id="A0A2S9YWH7"/>
<feature type="compositionally biased region" description="Basic and acidic residues" evidence="1">
    <location>
        <begin position="15"/>
        <end position="36"/>
    </location>
</feature>
<feature type="compositionally biased region" description="Acidic residues" evidence="1">
    <location>
        <begin position="1"/>
        <end position="12"/>
    </location>
</feature>
<organism evidence="2 3">
    <name type="scientific">Enhygromyxa salina</name>
    <dbReference type="NCBI Taxonomy" id="215803"/>
    <lineage>
        <taxon>Bacteria</taxon>
        <taxon>Pseudomonadati</taxon>
        <taxon>Myxococcota</taxon>
        <taxon>Polyangia</taxon>
        <taxon>Nannocystales</taxon>
        <taxon>Nannocystaceae</taxon>
        <taxon>Enhygromyxa</taxon>
    </lineage>
</organism>
<evidence type="ECO:0000313" key="2">
    <source>
        <dbReference type="EMBL" id="PRQ09455.1"/>
    </source>
</evidence>
<accession>A0A2S9YWH7</accession>
<dbReference type="EMBL" id="PVNL01000021">
    <property type="protein sequence ID" value="PRQ09455.1"/>
    <property type="molecule type" value="Genomic_DNA"/>
</dbReference>
<name>A0A2S9YWH7_9BACT</name>
<proteinExistence type="predicted"/>
<dbReference type="Proteomes" id="UP000238823">
    <property type="component" value="Unassembled WGS sequence"/>
</dbReference>
<protein>
    <submittedName>
        <fullName evidence="2">Uncharacterized protein</fullName>
    </submittedName>
</protein>
<sequence length="171" mass="19124">MADHEDQDDDSAPDASERPDRPEEREDPERERDRSFRRLGDSLISSIWGDSSAAIKRGQGLVTGVAQGTKEELVRMISQEVRGFLDKMDAADLVQEIVSGLVIEMKTEIRFRRDETGRLEPDIRTSPAKVGHEDERKPDARSPKPAEPSKPSKPAAEGKPDRSKPDKPKPE</sequence>
<comment type="caution">
    <text evidence="2">The sequence shown here is derived from an EMBL/GenBank/DDBJ whole genome shotgun (WGS) entry which is preliminary data.</text>
</comment>
<evidence type="ECO:0000256" key="1">
    <source>
        <dbReference type="SAM" id="MobiDB-lite"/>
    </source>
</evidence>
<feature type="compositionally biased region" description="Basic and acidic residues" evidence="1">
    <location>
        <begin position="156"/>
        <end position="171"/>
    </location>
</feature>
<gene>
    <name evidence="2" type="ORF">ENSA7_08200</name>
</gene>
<feature type="region of interest" description="Disordered" evidence="1">
    <location>
        <begin position="115"/>
        <end position="171"/>
    </location>
</feature>